<dbReference type="InterPro" id="IPR001173">
    <property type="entry name" value="Glyco_trans_2-like"/>
</dbReference>
<dbReference type="Pfam" id="PF00535">
    <property type="entry name" value="Glycos_transf_2"/>
    <property type="match status" value="1"/>
</dbReference>
<protein>
    <recommendedName>
        <fullName evidence="1">Glycosyltransferase 2-like domain-containing protein</fullName>
    </recommendedName>
</protein>
<dbReference type="RefSeq" id="WP_345242444.1">
    <property type="nucleotide sequence ID" value="NZ_BAABHD010000022.1"/>
</dbReference>
<evidence type="ECO:0000259" key="1">
    <source>
        <dbReference type="Pfam" id="PF00535"/>
    </source>
</evidence>
<dbReference type="Gene3D" id="3.90.550.10">
    <property type="entry name" value="Spore Coat Polysaccharide Biosynthesis Protein SpsA, Chain A"/>
    <property type="match status" value="1"/>
</dbReference>
<accession>A0ABP8MMD6</accession>
<proteinExistence type="predicted"/>
<dbReference type="PANTHER" id="PTHR22916:SF3">
    <property type="entry name" value="UDP-GLCNAC:BETAGAL BETA-1,3-N-ACETYLGLUCOSAMINYLTRANSFERASE-LIKE PROTEIN 1"/>
    <property type="match status" value="1"/>
</dbReference>
<organism evidence="2 3">
    <name type="scientific">Nibrella saemangeumensis</name>
    <dbReference type="NCBI Taxonomy" id="1084526"/>
    <lineage>
        <taxon>Bacteria</taxon>
        <taxon>Pseudomonadati</taxon>
        <taxon>Bacteroidota</taxon>
        <taxon>Cytophagia</taxon>
        <taxon>Cytophagales</taxon>
        <taxon>Spirosomataceae</taxon>
        <taxon>Nibrella</taxon>
    </lineage>
</organism>
<name>A0ABP8MMD6_9BACT</name>
<evidence type="ECO:0000313" key="2">
    <source>
        <dbReference type="EMBL" id="GAA4452711.1"/>
    </source>
</evidence>
<dbReference type="InterPro" id="IPR029044">
    <property type="entry name" value="Nucleotide-diphossugar_trans"/>
</dbReference>
<dbReference type="CDD" id="cd00761">
    <property type="entry name" value="Glyco_tranf_GTA_type"/>
    <property type="match status" value="1"/>
</dbReference>
<comment type="caution">
    <text evidence="2">The sequence shown here is derived from an EMBL/GenBank/DDBJ whole genome shotgun (WGS) entry which is preliminary data.</text>
</comment>
<dbReference type="EMBL" id="BAABHD010000022">
    <property type="protein sequence ID" value="GAA4452711.1"/>
    <property type="molecule type" value="Genomic_DNA"/>
</dbReference>
<reference evidence="3" key="1">
    <citation type="journal article" date="2019" name="Int. J. Syst. Evol. Microbiol.">
        <title>The Global Catalogue of Microorganisms (GCM) 10K type strain sequencing project: providing services to taxonomists for standard genome sequencing and annotation.</title>
        <authorList>
            <consortium name="The Broad Institute Genomics Platform"/>
            <consortium name="The Broad Institute Genome Sequencing Center for Infectious Disease"/>
            <person name="Wu L."/>
            <person name="Ma J."/>
        </authorList>
    </citation>
    <scope>NUCLEOTIDE SEQUENCE [LARGE SCALE GENOMIC DNA]</scope>
    <source>
        <strain evidence="3">JCM 17927</strain>
    </source>
</reference>
<dbReference type="Proteomes" id="UP001501175">
    <property type="component" value="Unassembled WGS sequence"/>
</dbReference>
<feature type="domain" description="Glycosyltransferase 2-like" evidence="1">
    <location>
        <begin position="8"/>
        <end position="110"/>
    </location>
</feature>
<keyword evidence="3" id="KW-1185">Reference proteome</keyword>
<gene>
    <name evidence="2" type="ORF">GCM10023189_16560</name>
</gene>
<dbReference type="PANTHER" id="PTHR22916">
    <property type="entry name" value="GLYCOSYLTRANSFERASE"/>
    <property type="match status" value="1"/>
</dbReference>
<sequence>MRKDPLVSIIISSYNYGHFLRDAIDSAIAQTYPTVEVIVVDDGSVDDSPAVIREYRDRITPILKENGGQASAFNAGFAISSGEVIIFLDSDDMLLPTAVEKAVACFTNDKMAKVHWPLWKIDASGNKTGDVDPKYPLAEGDLFDEVVQYGPNHCGGPPYSPNTSGIAWSRKFLEQVFPIPEAGFKTCTDQYLFVLAPIYGHLRSVAEPQGYYRVHGSNYSLNPLDEYLKESLLRFEQSCEIVSNHLKKKGIIVNPATWARDTWYHQIHTTIQEITDVVPSQASFILADEGQLGTSHIHAGRYRIPFIEQNGQYWGPPANDTQAIEEIERQRTKGSAYIFFAWPTFWWLEHYSGMYNYLMSNYTCLINNERLVGFKLEKV</sequence>
<evidence type="ECO:0000313" key="3">
    <source>
        <dbReference type="Proteomes" id="UP001501175"/>
    </source>
</evidence>
<dbReference type="SUPFAM" id="SSF53448">
    <property type="entry name" value="Nucleotide-diphospho-sugar transferases"/>
    <property type="match status" value="1"/>
</dbReference>